<dbReference type="Proteomes" id="UP000198553">
    <property type="component" value="Unassembled WGS sequence"/>
</dbReference>
<dbReference type="OrthoDB" id="9815825at2"/>
<dbReference type="SUPFAM" id="SSF55347">
    <property type="entry name" value="Glyceraldehyde-3-phosphate dehydrogenase-like, C-terminal domain"/>
    <property type="match status" value="1"/>
</dbReference>
<sequence>MVNFAIVGCGHIAKKHAEAIQKANGADLLAVCDTDPSKMREFIDLYNIEGYVNLEDLLKNNEVDVVNICTPSGFHASIAVSVAEAKKHIVVEKPIAMTLEDTDLMIDACRKNNVKLSVVHPNRFRPVMIKLKETMDKQELGKLSHANATVRWNRNQEYYDQAGWRGTKEYDGGVLMNQAIHNLDLILWLMGDVEEVYSMEATRLRNIESEDVSTGVIRFKNGALGVIEAATTIYPNNLEETISVFGETGSVKIGGKTASLVEHWNVENMNDEETIDIIETVKADPIGKPGHECIIEDMVEAVTEDREPIVTGLDGRKALELVLAFYESAKTNRPIKIN</sequence>
<dbReference type="PANTHER" id="PTHR43249:SF1">
    <property type="entry name" value="D-GLUCOSIDE 3-DEHYDROGENASE"/>
    <property type="match status" value="1"/>
</dbReference>
<dbReference type="InterPro" id="IPR036291">
    <property type="entry name" value="NAD(P)-bd_dom_sf"/>
</dbReference>
<keyword evidence="4" id="KW-1185">Reference proteome</keyword>
<accession>A0A1H8A4W5</accession>
<protein>
    <submittedName>
        <fullName evidence="3">Predicted dehydrogenase</fullName>
    </submittedName>
</protein>
<dbReference type="InterPro" id="IPR000683">
    <property type="entry name" value="Gfo/Idh/MocA-like_OxRdtase_N"/>
</dbReference>
<dbReference type="Gene3D" id="3.40.50.720">
    <property type="entry name" value="NAD(P)-binding Rossmann-like Domain"/>
    <property type="match status" value="1"/>
</dbReference>
<dbReference type="GO" id="GO:0000166">
    <property type="term" value="F:nucleotide binding"/>
    <property type="evidence" value="ECO:0007669"/>
    <property type="project" value="InterPro"/>
</dbReference>
<feature type="domain" description="Gfo/Idh/MocA-like oxidoreductase N-terminal" evidence="1">
    <location>
        <begin position="2"/>
        <end position="119"/>
    </location>
</feature>
<reference evidence="4" key="1">
    <citation type="submission" date="2016-10" db="EMBL/GenBank/DDBJ databases">
        <authorList>
            <person name="Varghese N."/>
            <person name="Submissions S."/>
        </authorList>
    </citation>
    <scope>NUCLEOTIDE SEQUENCE [LARGE SCALE GENOMIC DNA]</scope>
    <source>
        <strain evidence="4">B48,IBRC-M 10115,DSM 25386,CECT 8001</strain>
    </source>
</reference>
<dbReference type="InterPro" id="IPR055170">
    <property type="entry name" value="GFO_IDH_MocA-like_dom"/>
</dbReference>
<evidence type="ECO:0000313" key="3">
    <source>
        <dbReference type="EMBL" id="SEM65631.1"/>
    </source>
</evidence>
<dbReference type="RefSeq" id="WP_090743422.1">
    <property type="nucleotide sequence ID" value="NZ_FOBW01000004.1"/>
</dbReference>
<evidence type="ECO:0000313" key="4">
    <source>
        <dbReference type="Proteomes" id="UP000198553"/>
    </source>
</evidence>
<dbReference type="Pfam" id="PF22725">
    <property type="entry name" value="GFO_IDH_MocA_C3"/>
    <property type="match status" value="1"/>
</dbReference>
<dbReference type="AlphaFoldDB" id="A0A1H8A4W5"/>
<dbReference type="InterPro" id="IPR052515">
    <property type="entry name" value="Gfo/Idh/MocA_Oxidoreductase"/>
</dbReference>
<dbReference type="EMBL" id="FOBW01000004">
    <property type="protein sequence ID" value="SEM65631.1"/>
    <property type="molecule type" value="Genomic_DNA"/>
</dbReference>
<name>A0A1H8A4W5_9BACI</name>
<dbReference type="STRING" id="930146.SAMN05192533_104245"/>
<evidence type="ECO:0000259" key="2">
    <source>
        <dbReference type="Pfam" id="PF22725"/>
    </source>
</evidence>
<evidence type="ECO:0000259" key="1">
    <source>
        <dbReference type="Pfam" id="PF01408"/>
    </source>
</evidence>
<dbReference type="Pfam" id="PF01408">
    <property type="entry name" value="GFO_IDH_MocA"/>
    <property type="match status" value="1"/>
</dbReference>
<feature type="domain" description="GFO/IDH/MocA-like oxidoreductase" evidence="2">
    <location>
        <begin position="130"/>
        <end position="251"/>
    </location>
</feature>
<dbReference type="SUPFAM" id="SSF51735">
    <property type="entry name" value="NAD(P)-binding Rossmann-fold domains"/>
    <property type="match status" value="1"/>
</dbReference>
<dbReference type="PANTHER" id="PTHR43249">
    <property type="entry name" value="UDP-N-ACETYL-2-AMINO-2-DEOXY-D-GLUCURONATE OXIDASE"/>
    <property type="match status" value="1"/>
</dbReference>
<proteinExistence type="predicted"/>
<organism evidence="3 4">
    <name type="scientific">Mesobacillus persicus</name>
    <dbReference type="NCBI Taxonomy" id="930146"/>
    <lineage>
        <taxon>Bacteria</taxon>
        <taxon>Bacillati</taxon>
        <taxon>Bacillota</taxon>
        <taxon>Bacilli</taxon>
        <taxon>Bacillales</taxon>
        <taxon>Bacillaceae</taxon>
        <taxon>Mesobacillus</taxon>
    </lineage>
</organism>
<dbReference type="Gene3D" id="3.30.360.10">
    <property type="entry name" value="Dihydrodipicolinate Reductase, domain 2"/>
    <property type="match status" value="1"/>
</dbReference>
<gene>
    <name evidence="3" type="ORF">SAMN05192533_104245</name>
</gene>